<name>A0A5B7FBP3_PORTR</name>
<reference evidence="2 3" key="1">
    <citation type="submission" date="2019-05" db="EMBL/GenBank/DDBJ databases">
        <title>Another draft genome of Portunus trituberculatus and its Hox gene families provides insights of decapod evolution.</title>
        <authorList>
            <person name="Jeong J.-H."/>
            <person name="Song I."/>
            <person name="Kim S."/>
            <person name="Choi T."/>
            <person name="Kim D."/>
            <person name="Ryu S."/>
            <person name="Kim W."/>
        </authorList>
    </citation>
    <scope>NUCLEOTIDE SEQUENCE [LARGE SCALE GENOMIC DNA]</scope>
    <source>
        <tissue evidence="2">Muscle</tissue>
    </source>
</reference>
<dbReference type="AlphaFoldDB" id="A0A5B7FBP3"/>
<proteinExistence type="predicted"/>
<dbReference type="EMBL" id="VSRR010006340">
    <property type="protein sequence ID" value="MPC44561.1"/>
    <property type="molecule type" value="Genomic_DNA"/>
</dbReference>
<sequence>MLTSSLLAGGGGGWRVPSLLWWMTAAVEGQEGRGAEEDRPSRPSAAHTVLSSCSLLIVPGCDGSGLQVRASLASRGLTVSGSASGGRHDNIGRACGRPALRTRGVQGKGEAPERKECKE</sequence>
<dbReference type="Proteomes" id="UP000324222">
    <property type="component" value="Unassembled WGS sequence"/>
</dbReference>
<evidence type="ECO:0000313" key="3">
    <source>
        <dbReference type="Proteomes" id="UP000324222"/>
    </source>
</evidence>
<comment type="caution">
    <text evidence="2">The sequence shown here is derived from an EMBL/GenBank/DDBJ whole genome shotgun (WGS) entry which is preliminary data.</text>
</comment>
<organism evidence="2 3">
    <name type="scientific">Portunus trituberculatus</name>
    <name type="common">Swimming crab</name>
    <name type="synonym">Neptunus trituberculatus</name>
    <dbReference type="NCBI Taxonomy" id="210409"/>
    <lineage>
        <taxon>Eukaryota</taxon>
        <taxon>Metazoa</taxon>
        <taxon>Ecdysozoa</taxon>
        <taxon>Arthropoda</taxon>
        <taxon>Crustacea</taxon>
        <taxon>Multicrustacea</taxon>
        <taxon>Malacostraca</taxon>
        <taxon>Eumalacostraca</taxon>
        <taxon>Eucarida</taxon>
        <taxon>Decapoda</taxon>
        <taxon>Pleocyemata</taxon>
        <taxon>Brachyura</taxon>
        <taxon>Eubrachyura</taxon>
        <taxon>Portunoidea</taxon>
        <taxon>Portunidae</taxon>
        <taxon>Portuninae</taxon>
        <taxon>Portunus</taxon>
    </lineage>
</organism>
<feature type="compositionally biased region" description="Basic and acidic residues" evidence="1">
    <location>
        <begin position="110"/>
        <end position="119"/>
    </location>
</feature>
<accession>A0A5B7FBP3</accession>
<protein>
    <submittedName>
        <fullName evidence="2">Uncharacterized protein</fullName>
    </submittedName>
</protein>
<evidence type="ECO:0000313" key="2">
    <source>
        <dbReference type="EMBL" id="MPC44561.1"/>
    </source>
</evidence>
<keyword evidence="3" id="KW-1185">Reference proteome</keyword>
<evidence type="ECO:0000256" key="1">
    <source>
        <dbReference type="SAM" id="MobiDB-lite"/>
    </source>
</evidence>
<gene>
    <name evidence="2" type="ORF">E2C01_038237</name>
</gene>
<feature type="region of interest" description="Disordered" evidence="1">
    <location>
        <begin position="78"/>
        <end position="119"/>
    </location>
</feature>